<dbReference type="PANTHER" id="PTHR31669:SF251">
    <property type="entry name" value="PROTEIN FAR1-RELATED SEQUENCE"/>
    <property type="match status" value="1"/>
</dbReference>
<dbReference type="AlphaFoldDB" id="A0A444YA30"/>
<dbReference type="EMBL" id="SDMP01000017">
    <property type="protein sequence ID" value="RYQ98779.1"/>
    <property type="molecule type" value="Genomic_DNA"/>
</dbReference>
<proteinExistence type="inferred from homology"/>
<gene>
    <name evidence="2" type="ORF">Ahy_B07g086567</name>
</gene>
<dbReference type="PANTHER" id="PTHR31669">
    <property type="entry name" value="PROTEIN FAR1-RELATED SEQUENCE 10-RELATED"/>
    <property type="match status" value="1"/>
</dbReference>
<keyword evidence="3" id="KW-1185">Reference proteome</keyword>
<keyword evidence="1" id="KW-0862">Zinc</keyword>
<name>A0A444YA30_ARAHY</name>
<dbReference type="GO" id="GO:0006355">
    <property type="term" value="P:regulation of DNA-templated transcription"/>
    <property type="evidence" value="ECO:0007669"/>
    <property type="project" value="UniProtKB-UniRule"/>
</dbReference>
<protein>
    <recommendedName>
        <fullName evidence="1">Protein FAR1-RELATED SEQUENCE</fullName>
    </recommendedName>
</protein>
<dbReference type="InterPro" id="IPR031052">
    <property type="entry name" value="FHY3/FAR1"/>
</dbReference>
<comment type="similarity">
    <text evidence="1">Belongs to the FHY3/FAR1 family.</text>
</comment>
<comment type="caution">
    <text evidence="2">The sequence shown here is derived from an EMBL/GenBank/DDBJ whole genome shotgun (WGS) entry which is preliminary data.</text>
</comment>
<dbReference type="GO" id="GO:0005634">
    <property type="term" value="C:nucleus"/>
    <property type="evidence" value="ECO:0007669"/>
    <property type="project" value="UniProtKB-SubCell"/>
</dbReference>
<evidence type="ECO:0000313" key="3">
    <source>
        <dbReference type="Proteomes" id="UP000289738"/>
    </source>
</evidence>
<reference evidence="2 3" key="1">
    <citation type="submission" date="2019-01" db="EMBL/GenBank/DDBJ databases">
        <title>Sequencing of cultivated peanut Arachis hypogaea provides insights into genome evolution and oil improvement.</title>
        <authorList>
            <person name="Chen X."/>
        </authorList>
    </citation>
    <scope>NUCLEOTIDE SEQUENCE [LARGE SCALE GENOMIC DNA]</scope>
    <source>
        <strain evidence="3">cv. Fuhuasheng</strain>
        <tissue evidence="2">Leaves</tissue>
    </source>
</reference>
<comment type="function">
    <text evidence="1">Putative transcription activator involved in regulating light control of development.</text>
</comment>
<keyword evidence="1" id="KW-0863">Zinc-finger</keyword>
<evidence type="ECO:0000256" key="1">
    <source>
        <dbReference type="RuleBase" id="RU367018"/>
    </source>
</evidence>
<keyword evidence="1" id="KW-0479">Metal-binding</keyword>
<comment type="subcellular location">
    <subcellularLocation>
        <location evidence="1">Nucleus</location>
    </subcellularLocation>
</comment>
<dbReference type="GO" id="GO:0008270">
    <property type="term" value="F:zinc ion binding"/>
    <property type="evidence" value="ECO:0007669"/>
    <property type="project" value="UniProtKB-UniRule"/>
</dbReference>
<dbReference type="Proteomes" id="UP000289738">
    <property type="component" value="Chromosome B07"/>
</dbReference>
<organism evidence="2 3">
    <name type="scientific">Arachis hypogaea</name>
    <name type="common">Peanut</name>
    <dbReference type="NCBI Taxonomy" id="3818"/>
    <lineage>
        <taxon>Eukaryota</taxon>
        <taxon>Viridiplantae</taxon>
        <taxon>Streptophyta</taxon>
        <taxon>Embryophyta</taxon>
        <taxon>Tracheophyta</taxon>
        <taxon>Spermatophyta</taxon>
        <taxon>Magnoliopsida</taxon>
        <taxon>eudicotyledons</taxon>
        <taxon>Gunneridae</taxon>
        <taxon>Pentapetalae</taxon>
        <taxon>rosids</taxon>
        <taxon>fabids</taxon>
        <taxon>Fabales</taxon>
        <taxon>Fabaceae</taxon>
        <taxon>Papilionoideae</taxon>
        <taxon>50 kb inversion clade</taxon>
        <taxon>dalbergioids sensu lato</taxon>
        <taxon>Dalbergieae</taxon>
        <taxon>Pterocarpus clade</taxon>
        <taxon>Arachis</taxon>
    </lineage>
</organism>
<sequence>MWANAYLGGKFCAGIRTTSRCKGINSSLKKFIKSGNCLLELVENLDRFVKDYRSNEFIVDYKTLYSNPVMNTGLETKERSASKLYMREIF</sequence>
<keyword evidence="1" id="KW-0539">Nucleus</keyword>
<accession>A0A444YA30</accession>
<evidence type="ECO:0000313" key="2">
    <source>
        <dbReference type="EMBL" id="RYQ98779.1"/>
    </source>
</evidence>